<feature type="domain" description="CzcB-like barrel-sandwich hybrid" evidence="5">
    <location>
        <begin position="77"/>
        <end position="252"/>
    </location>
</feature>
<name>A0A559K0K7_9BACL</name>
<evidence type="ECO:0000259" key="5">
    <source>
        <dbReference type="Pfam" id="PF25973"/>
    </source>
</evidence>
<feature type="coiled-coil region" evidence="3">
    <location>
        <begin position="115"/>
        <end position="240"/>
    </location>
</feature>
<dbReference type="InterPro" id="IPR058647">
    <property type="entry name" value="BSH_CzcB-like"/>
</dbReference>
<dbReference type="Gene3D" id="2.40.30.170">
    <property type="match status" value="1"/>
</dbReference>
<dbReference type="PANTHER" id="PTHR30097">
    <property type="entry name" value="CATION EFFLUX SYSTEM PROTEIN CUSB"/>
    <property type="match status" value="1"/>
</dbReference>
<organism evidence="6 7">
    <name type="scientific">Paenibacillus cremeus</name>
    <dbReference type="NCBI Taxonomy" id="2163881"/>
    <lineage>
        <taxon>Bacteria</taxon>
        <taxon>Bacillati</taxon>
        <taxon>Bacillota</taxon>
        <taxon>Bacilli</taxon>
        <taxon>Bacillales</taxon>
        <taxon>Paenibacillaceae</taxon>
        <taxon>Paenibacillus</taxon>
    </lineage>
</organism>
<dbReference type="Pfam" id="PF25954">
    <property type="entry name" value="Beta-barrel_RND_2"/>
    <property type="match status" value="1"/>
</dbReference>
<comment type="similarity">
    <text evidence="1">Belongs to the membrane fusion protein (MFP) (TC 8.A.1) family.</text>
</comment>
<dbReference type="Gene3D" id="2.40.420.20">
    <property type="match status" value="1"/>
</dbReference>
<accession>A0A559K0K7</accession>
<dbReference type="Gene3D" id="2.40.50.100">
    <property type="match status" value="2"/>
</dbReference>
<feature type="domain" description="CusB-like beta-barrel" evidence="4">
    <location>
        <begin position="275"/>
        <end position="349"/>
    </location>
</feature>
<reference evidence="6 7" key="1">
    <citation type="submission" date="2019-07" db="EMBL/GenBank/DDBJ databases">
        <authorList>
            <person name="Kim J."/>
        </authorList>
    </citation>
    <scope>NUCLEOTIDE SEQUENCE [LARGE SCALE GENOMIC DNA]</scope>
    <source>
        <strain evidence="6 7">JC52</strain>
    </source>
</reference>
<dbReference type="OrthoDB" id="1633529at2"/>
<dbReference type="PROSITE" id="PS51257">
    <property type="entry name" value="PROKAR_LIPOPROTEIN"/>
    <property type="match status" value="1"/>
</dbReference>
<dbReference type="InterPro" id="IPR058792">
    <property type="entry name" value="Beta-barrel_RND_2"/>
</dbReference>
<dbReference type="Proteomes" id="UP000317036">
    <property type="component" value="Unassembled WGS sequence"/>
</dbReference>
<evidence type="ECO:0000256" key="2">
    <source>
        <dbReference type="ARBA" id="ARBA00022448"/>
    </source>
</evidence>
<dbReference type="PANTHER" id="PTHR30097:SF4">
    <property type="entry name" value="SLR6042 PROTEIN"/>
    <property type="match status" value="1"/>
</dbReference>
<evidence type="ECO:0000259" key="4">
    <source>
        <dbReference type="Pfam" id="PF25954"/>
    </source>
</evidence>
<keyword evidence="7" id="KW-1185">Reference proteome</keyword>
<dbReference type="SUPFAM" id="SSF111369">
    <property type="entry name" value="HlyD-like secretion proteins"/>
    <property type="match status" value="2"/>
</dbReference>
<dbReference type="InterPro" id="IPR051909">
    <property type="entry name" value="MFP_Cation_Efflux"/>
</dbReference>
<evidence type="ECO:0000313" key="6">
    <source>
        <dbReference type="EMBL" id="TVY05617.1"/>
    </source>
</evidence>
<gene>
    <name evidence="6" type="ORF">FPZ49_29000</name>
</gene>
<dbReference type="AlphaFoldDB" id="A0A559K0K7"/>
<proteinExistence type="inferred from homology"/>
<dbReference type="GO" id="GO:0016020">
    <property type="term" value="C:membrane"/>
    <property type="evidence" value="ECO:0007669"/>
    <property type="project" value="InterPro"/>
</dbReference>
<evidence type="ECO:0000256" key="1">
    <source>
        <dbReference type="ARBA" id="ARBA00009477"/>
    </source>
</evidence>
<dbReference type="Gene3D" id="1.10.287.470">
    <property type="entry name" value="Helix hairpin bin"/>
    <property type="match status" value="1"/>
</dbReference>
<keyword evidence="2" id="KW-0813">Transport</keyword>
<dbReference type="EMBL" id="VNJI01000054">
    <property type="protein sequence ID" value="TVY05617.1"/>
    <property type="molecule type" value="Genomic_DNA"/>
</dbReference>
<dbReference type="GO" id="GO:0022857">
    <property type="term" value="F:transmembrane transporter activity"/>
    <property type="evidence" value="ECO:0007669"/>
    <property type="project" value="InterPro"/>
</dbReference>
<dbReference type="GO" id="GO:0060003">
    <property type="term" value="P:copper ion export"/>
    <property type="evidence" value="ECO:0007669"/>
    <property type="project" value="TreeGrafter"/>
</dbReference>
<evidence type="ECO:0000313" key="7">
    <source>
        <dbReference type="Proteomes" id="UP000317036"/>
    </source>
</evidence>
<dbReference type="NCBIfam" id="TIGR01730">
    <property type="entry name" value="RND_mfp"/>
    <property type="match status" value="1"/>
</dbReference>
<keyword evidence="3" id="KW-0175">Coiled coil</keyword>
<dbReference type="InterPro" id="IPR006143">
    <property type="entry name" value="RND_pump_MFP"/>
</dbReference>
<dbReference type="Pfam" id="PF25973">
    <property type="entry name" value="BSH_CzcB"/>
    <property type="match status" value="1"/>
</dbReference>
<protein>
    <submittedName>
        <fullName evidence="6">Efflux RND transporter periplasmic adaptor subunit</fullName>
    </submittedName>
</protein>
<dbReference type="GO" id="GO:0015679">
    <property type="term" value="P:plasma membrane copper ion transport"/>
    <property type="evidence" value="ECO:0007669"/>
    <property type="project" value="TreeGrafter"/>
</dbReference>
<evidence type="ECO:0000256" key="3">
    <source>
        <dbReference type="SAM" id="Coils"/>
    </source>
</evidence>
<comment type="caution">
    <text evidence="6">The sequence shown here is derived from an EMBL/GenBank/DDBJ whole genome shotgun (WGS) entry which is preliminary data.</text>
</comment>
<sequence length="429" mass="47158">MRQKRVKPRFWRKSNMKTISMLTLCLAIIAGCKSSGPEEQPAGSEQTLKTIKVEKVVKQRIADPVVRAGEVQFAPYDVIAKMGGEVQQVLKKRGDLVQEGDVIMTLDSSDAKFQRDKAAMAVENAQNAITQAKVQAQKEVEKSKAELRSAIQKSEQSVVELTRSYNKARNDLDVGQATKIQVSQAESQLNNARRDLEQLKQQQQQIPQPTVSTKDLELSLREAQMSLQEAEKAVAALDVKAPVSGILTEMPVEARMSLQPGAKIGLIQKLSPTVIKAQLTEDQTKLVNAKSQLSFTVQGASQIFKGKVSYLSKVIDPETKSYELDVESAINDMTTMKPGMKVQLQLTDEQDQMALVVPTYSIVKEGEDSSAFVLTGDTVEKRKLQLGRLNDPFQEVLGGVAEGELVITSNPAQLKDKEKVNPGLIEGKP</sequence>
<dbReference type="GO" id="GO:0030313">
    <property type="term" value="C:cell envelope"/>
    <property type="evidence" value="ECO:0007669"/>
    <property type="project" value="TreeGrafter"/>
</dbReference>